<feature type="region of interest" description="Disordered" evidence="1">
    <location>
        <begin position="1"/>
        <end position="79"/>
    </location>
</feature>
<evidence type="ECO:0000313" key="2">
    <source>
        <dbReference type="EMBL" id="KKL15148.1"/>
    </source>
</evidence>
<feature type="compositionally biased region" description="Basic residues" evidence="1">
    <location>
        <begin position="16"/>
        <end position="25"/>
    </location>
</feature>
<dbReference type="EMBL" id="LAZR01040173">
    <property type="protein sequence ID" value="KKL15148.1"/>
    <property type="molecule type" value="Genomic_DNA"/>
</dbReference>
<protein>
    <submittedName>
        <fullName evidence="2">Uncharacterized protein</fullName>
    </submittedName>
</protein>
<evidence type="ECO:0000256" key="1">
    <source>
        <dbReference type="SAM" id="MobiDB-lite"/>
    </source>
</evidence>
<dbReference type="AlphaFoldDB" id="A0A0F9DTC8"/>
<organism evidence="2">
    <name type="scientific">marine sediment metagenome</name>
    <dbReference type="NCBI Taxonomy" id="412755"/>
    <lineage>
        <taxon>unclassified sequences</taxon>
        <taxon>metagenomes</taxon>
        <taxon>ecological metagenomes</taxon>
    </lineage>
</organism>
<feature type="compositionally biased region" description="Basic residues" evidence="1">
    <location>
        <begin position="33"/>
        <end position="79"/>
    </location>
</feature>
<gene>
    <name evidence="2" type="ORF">LCGC14_2508480</name>
</gene>
<reference evidence="2" key="1">
    <citation type="journal article" date="2015" name="Nature">
        <title>Complex archaea that bridge the gap between prokaryotes and eukaryotes.</title>
        <authorList>
            <person name="Spang A."/>
            <person name="Saw J.H."/>
            <person name="Jorgensen S.L."/>
            <person name="Zaremba-Niedzwiedzka K."/>
            <person name="Martijn J."/>
            <person name="Lind A.E."/>
            <person name="van Eijk R."/>
            <person name="Schleper C."/>
            <person name="Guy L."/>
            <person name="Ettema T.J."/>
        </authorList>
    </citation>
    <scope>NUCLEOTIDE SEQUENCE</scope>
</reference>
<sequence length="79" mass="9139">MAREGSVAGTTGQTFTRKKKRKRTTIPRDIPKAKNKPKPLPKKKPKKTPPGRRHVTPPKRNRAKPKKKGPSRRWPKKKR</sequence>
<accession>A0A0F9DTC8</accession>
<comment type="caution">
    <text evidence="2">The sequence shown here is derived from an EMBL/GenBank/DDBJ whole genome shotgun (WGS) entry which is preliminary data.</text>
</comment>
<name>A0A0F9DTC8_9ZZZZ</name>
<proteinExistence type="predicted"/>